<comment type="caution">
    <text evidence="1">The sequence shown here is derived from an EMBL/GenBank/DDBJ whole genome shotgun (WGS) entry which is preliminary data.</text>
</comment>
<reference evidence="1 2" key="2">
    <citation type="journal article" date="2022" name="Mol. Ecol. Resour.">
        <title>The genomes of chicory, endive, great burdock and yacon provide insights into Asteraceae paleo-polyploidization history and plant inulin production.</title>
        <authorList>
            <person name="Fan W."/>
            <person name="Wang S."/>
            <person name="Wang H."/>
            <person name="Wang A."/>
            <person name="Jiang F."/>
            <person name="Liu H."/>
            <person name="Zhao H."/>
            <person name="Xu D."/>
            <person name="Zhang Y."/>
        </authorList>
    </citation>
    <scope>NUCLEOTIDE SEQUENCE [LARGE SCALE GENOMIC DNA]</scope>
    <source>
        <strain evidence="2">cv. Niubang</strain>
    </source>
</reference>
<accession>A0ACB8ZYL7</accession>
<evidence type="ECO:0000313" key="2">
    <source>
        <dbReference type="Proteomes" id="UP001055879"/>
    </source>
</evidence>
<protein>
    <submittedName>
        <fullName evidence="1">Uncharacterized protein</fullName>
    </submittedName>
</protein>
<keyword evidence="2" id="KW-1185">Reference proteome</keyword>
<proteinExistence type="predicted"/>
<reference evidence="2" key="1">
    <citation type="journal article" date="2022" name="Mol. Ecol. Resour.">
        <title>The genomes of chicory, endive, great burdock and yacon provide insights into Asteraceae palaeo-polyploidization history and plant inulin production.</title>
        <authorList>
            <person name="Fan W."/>
            <person name="Wang S."/>
            <person name="Wang H."/>
            <person name="Wang A."/>
            <person name="Jiang F."/>
            <person name="Liu H."/>
            <person name="Zhao H."/>
            <person name="Xu D."/>
            <person name="Zhang Y."/>
        </authorList>
    </citation>
    <scope>NUCLEOTIDE SEQUENCE [LARGE SCALE GENOMIC DNA]</scope>
    <source>
        <strain evidence="2">cv. Niubang</strain>
    </source>
</reference>
<dbReference type="EMBL" id="CM042055">
    <property type="protein sequence ID" value="KAI3702273.1"/>
    <property type="molecule type" value="Genomic_DNA"/>
</dbReference>
<gene>
    <name evidence="1" type="ORF">L6452_28006</name>
</gene>
<name>A0ACB8ZYL7_ARCLA</name>
<evidence type="ECO:0000313" key="1">
    <source>
        <dbReference type="EMBL" id="KAI3702273.1"/>
    </source>
</evidence>
<organism evidence="1 2">
    <name type="scientific">Arctium lappa</name>
    <name type="common">Greater burdock</name>
    <name type="synonym">Lappa major</name>
    <dbReference type="NCBI Taxonomy" id="4217"/>
    <lineage>
        <taxon>Eukaryota</taxon>
        <taxon>Viridiplantae</taxon>
        <taxon>Streptophyta</taxon>
        <taxon>Embryophyta</taxon>
        <taxon>Tracheophyta</taxon>
        <taxon>Spermatophyta</taxon>
        <taxon>Magnoliopsida</taxon>
        <taxon>eudicotyledons</taxon>
        <taxon>Gunneridae</taxon>
        <taxon>Pentapetalae</taxon>
        <taxon>asterids</taxon>
        <taxon>campanulids</taxon>
        <taxon>Asterales</taxon>
        <taxon>Asteraceae</taxon>
        <taxon>Carduoideae</taxon>
        <taxon>Cardueae</taxon>
        <taxon>Arctiinae</taxon>
        <taxon>Arctium</taxon>
    </lineage>
</organism>
<sequence length="378" mass="42827">MWMLKSSVLHLKKRVFWLVFSGFISFVDKVFVKLSKREDLVQTDMEISYFRGLSELTQMEDPCFNFQHPINSFDDQLDSMAISAATFGDNRDQIHAHLGVFDYYKPAMESSPRPAKQLKTNSWNSSISTDHSLMNLNRGTLVNPKEEMAVSSKISHGFPCDNLSPAHPQFQQKNSGFNKGYDGGINGAKSCPRLSPAQDHILAERKRREKLSQRFIALSALVPGLKKMDKASVLGDAIKHLKTLQEKVKTLEELTKKRSNTESVVFVKRYELLVDGSESSSSDENFSGGPIHEQLPEIEARFFGNEVLIRIHCEKKGGVLEKTLTEIEKLHLSVINSTAMTFANHALDITVIAQMDKEFTMTMKDLMKNLRFALKKFM</sequence>
<dbReference type="Proteomes" id="UP001055879">
    <property type="component" value="Linkage Group LG09"/>
</dbReference>